<dbReference type="PANTHER" id="PTHR10981:SF8">
    <property type="entry name" value="BATTENIN"/>
    <property type="match status" value="1"/>
</dbReference>
<feature type="transmembrane region" description="Helical" evidence="6">
    <location>
        <begin position="12"/>
        <end position="34"/>
    </location>
</feature>
<dbReference type="GO" id="GO:0005765">
    <property type="term" value="C:lysosomal membrane"/>
    <property type="evidence" value="ECO:0007669"/>
    <property type="project" value="UniProtKB-SubCell"/>
</dbReference>
<comment type="similarity">
    <text evidence="2 6">Belongs to the battenin family.</text>
</comment>
<dbReference type="InterPro" id="IPR018460">
    <property type="entry name" value="Battenin_disease_Cln3_subgr"/>
</dbReference>
<feature type="transmembrane region" description="Helical" evidence="6">
    <location>
        <begin position="266"/>
        <end position="287"/>
    </location>
</feature>
<evidence type="ECO:0000256" key="6">
    <source>
        <dbReference type="RuleBase" id="RU361113"/>
    </source>
</evidence>
<dbReference type="FunFam" id="1.20.1250.20:FF:000427">
    <property type="entry name" value="Battenin"/>
    <property type="match status" value="1"/>
</dbReference>
<feature type="transmembrane region" description="Helical" evidence="6">
    <location>
        <begin position="360"/>
        <end position="384"/>
    </location>
</feature>
<dbReference type="PRINTS" id="PR01315">
    <property type="entry name" value="BATTENIN"/>
</dbReference>
<dbReference type="GO" id="GO:0012505">
    <property type="term" value="C:endomembrane system"/>
    <property type="evidence" value="ECO:0007669"/>
    <property type="project" value="UniProtKB-SubCell"/>
</dbReference>
<reference evidence="7" key="1">
    <citation type="submission" date="2023-07" db="EMBL/GenBank/DDBJ databases">
        <authorList>
            <consortium name="CYATHOMIX"/>
        </authorList>
    </citation>
    <scope>NUCLEOTIDE SEQUENCE</scope>
    <source>
        <strain evidence="7">N/A</strain>
    </source>
</reference>
<dbReference type="PIRSF" id="PIRSF015974">
    <property type="entry name" value="CLN3_BTN1"/>
    <property type="match status" value="1"/>
</dbReference>
<keyword evidence="3 6" id="KW-0812">Transmembrane</keyword>
<dbReference type="EMBL" id="CATQJL010000112">
    <property type="protein sequence ID" value="CAJ0595468.1"/>
    <property type="molecule type" value="Genomic_DNA"/>
</dbReference>
<dbReference type="InterPro" id="IPR003492">
    <property type="entry name" value="Battenin_disease_Cln3"/>
</dbReference>
<evidence type="ECO:0000256" key="5">
    <source>
        <dbReference type="ARBA" id="ARBA00023136"/>
    </source>
</evidence>
<feature type="transmembrane region" description="Helical" evidence="6">
    <location>
        <begin position="125"/>
        <end position="145"/>
    </location>
</feature>
<keyword evidence="6" id="KW-0458">Lysosome</keyword>
<feature type="transmembrane region" description="Helical" evidence="6">
    <location>
        <begin position="331"/>
        <end position="354"/>
    </location>
</feature>
<feature type="transmembrane region" description="Helical" evidence="6">
    <location>
        <begin position="184"/>
        <end position="206"/>
    </location>
</feature>
<protein>
    <recommendedName>
        <fullName evidence="6">Battenin</fullName>
    </recommendedName>
</protein>
<evidence type="ECO:0000313" key="8">
    <source>
        <dbReference type="Proteomes" id="UP001176961"/>
    </source>
</evidence>
<keyword evidence="4 6" id="KW-1133">Transmembrane helix</keyword>
<dbReference type="InterPro" id="IPR036259">
    <property type="entry name" value="MFS_trans_sf"/>
</dbReference>
<comment type="caution">
    <text evidence="7">The sequence shown here is derived from an EMBL/GenBank/DDBJ whole genome shotgun (WGS) entry which is preliminary data.</text>
</comment>
<dbReference type="SUPFAM" id="SSF103473">
    <property type="entry name" value="MFS general substrate transporter"/>
    <property type="match status" value="1"/>
</dbReference>
<accession>A0AA36GNT8</accession>
<proteinExistence type="inferred from homology"/>
<dbReference type="GO" id="GO:0051453">
    <property type="term" value="P:regulation of intracellular pH"/>
    <property type="evidence" value="ECO:0007669"/>
    <property type="project" value="TreeGrafter"/>
</dbReference>
<sequence>MSKKWNWAVIRNVAAFWIFGLCNNYGYVIMLSAAEDIMAAQEGGNVTKEIQNCEEHITSRHCTTISTGAVLLADNLPSLLVKLTFPFFMHRIPFVFRHVLVCCLQSASYFIVAFSVNVPMSLSGVCFASFGSGIGEISYLALASHYSTASIAAWSSGTGAAGLFGSFTYAFLTDRSMGNLQPKVALLIQLFIPLVFLIAYFAILVVPTDVHQPGWNPKTWIVPEPVVKHGESISSVENEEESSKGKAKSNLKVPQRKLTFVERLKYIVPLLHYMIPLALVYVGEYLINQGVTQLVIFNCHEGFNLTLSAQYRWYQVLYQLGVFISRSSVKFFALPTWSLYLLPILQATNFFFFFFEALYWFVPSIGIIFAIIVFEGLLGGAAYVNTFDKIHKKVSPDIREYSLSVASVGDSIGVNFAGFMSIPLHNFICGRPMPSVR</sequence>
<dbReference type="Pfam" id="PF02487">
    <property type="entry name" value="CLN3"/>
    <property type="match status" value="1"/>
</dbReference>
<evidence type="ECO:0000256" key="4">
    <source>
        <dbReference type="ARBA" id="ARBA00022989"/>
    </source>
</evidence>
<dbReference type="GO" id="GO:0007040">
    <property type="term" value="P:lysosome organization"/>
    <property type="evidence" value="ECO:0007669"/>
    <property type="project" value="TreeGrafter"/>
</dbReference>
<feature type="transmembrane region" description="Helical" evidence="6">
    <location>
        <begin position="95"/>
        <end position="118"/>
    </location>
</feature>
<name>A0AA36GNT8_CYLNA</name>
<feature type="transmembrane region" description="Helical" evidence="6">
    <location>
        <begin position="151"/>
        <end position="172"/>
    </location>
</feature>
<evidence type="ECO:0000256" key="1">
    <source>
        <dbReference type="ARBA" id="ARBA00004127"/>
    </source>
</evidence>
<dbReference type="Proteomes" id="UP001176961">
    <property type="component" value="Unassembled WGS sequence"/>
</dbReference>
<dbReference type="PANTHER" id="PTHR10981">
    <property type="entry name" value="BATTENIN"/>
    <property type="match status" value="1"/>
</dbReference>
<evidence type="ECO:0000256" key="3">
    <source>
        <dbReference type="ARBA" id="ARBA00022692"/>
    </source>
</evidence>
<evidence type="ECO:0000313" key="7">
    <source>
        <dbReference type="EMBL" id="CAJ0595468.1"/>
    </source>
</evidence>
<gene>
    <name evidence="7" type="ORF">CYNAS_LOCUS7451</name>
</gene>
<dbReference type="AlphaFoldDB" id="A0AA36GNT8"/>
<comment type="subcellular location">
    <subcellularLocation>
        <location evidence="1">Endomembrane system</location>
        <topology evidence="1">Multi-pass membrane protein</topology>
    </subcellularLocation>
    <subcellularLocation>
        <location evidence="6">Lysosome membrane</location>
        <topology evidence="6">Multi-pass membrane protein</topology>
    </subcellularLocation>
</comment>
<organism evidence="7 8">
    <name type="scientific">Cylicocyclus nassatus</name>
    <name type="common">Nematode worm</name>
    <dbReference type="NCBI Taxonomy" id="53992"/>
    <lineage>
        <taxon>Eukaryota</taxon>
        <taxon>Metazoa</taxon>
        <taxon>Ecdysozoa</taxon>
        <taxon>Nematoda</taxon>
        <taxon>Chromadorea</taxon>
        <taxon>Rhabditida</taxon>
        <taxon>Rhabditina</taxon>
        <taxon>Rhabditomorpha</taxon>
        <taxon>Strongyloidea</taxon>
        <taxon>Strongylidae</taxon>
        <taxon>Cylicocyclus</taxon>
    </lineage>
</organism>
<keyword evidence="5 6" id="KW-0472">Membrane</keyword>
<keyword evidence="8" id="KW-1185">Reference proteome</keyword>
<evidence type="ECO:0000256" key="2">
    <source>
        <dbReference type="ARBA" id="ARBA00007467"/>
    </source>
</evidence>